<feature type="compositionally biased region" description="Polar residues" evidence="10">
    <location>
        <begin position="435"/>
        <end position="452"/>
    </location>
</feature>
<dbReference type="GO" id="GO:0005634">
    <property type="term" value="C:nucleus"/>
    <property type="evidence" value="ECO:0007669"/>
    <property type="project" value="UniProtKB-SubCell"/>
</dbReference>
<evidence type="ECO:0000313" key="13">
    <source>
        <dbReference type="Proteomes" id="UP000266272"/>
    </source>
</evidence>
<dbReference type="Proteomes" id="UP000266272">
    <property type="component" value="Unassembled WGS sequence"/>
</dbReference>
<evidence type="ECO:0000256" key="1">
    <source>
        <dbReference type="ARBA" id="ARBA00004123"/>
    </source>
</evidence>
<accession>A0A395NGF0</accession>
<evidence type="ECO:0000256" key="6">
    <source>
        <dbReference type="ARBA" id="ARBA00023163"/>
    </source>
</evidence>
<dbReference type="PROSITE" id="PS50114">
    <property type="entry name" value="GATA_ZN_FINGER_2"/>
    <property type="match status" value="1"/>
</dbReference>
<keyword evidence="2" id="KW-0479">Metal-binding</keyword>
<evidence type="ECO:0000313" key="12">
    <source>
        <dbReference type="EMBL" id="RFU74853.1"/>
    </source>
</evidence>
<dbReference type="GO" id="GO:0000122">
    <property type="term" value="P:negative regulation of transcription by RNA polymerase II"/>
    <property type="evidence" value="ECO:0007669"/>
    <property type="project" value="TreeGrafter"/>
</dbReference>
<dbReference type="PROSITE" id="PS00344">
    <property type="entry name" value="GATA_ZN_FINGER_1"/>
    <property type="match status" value="1"/>
</dbReference>
<dbReference type="InterPro" id="IPR000679">
    <property type="entry name" value="Znf_GATA"/>
</dbReference>
<dbReference type="SUPFAM" id="SSF57716">
    <property type="entry name" value="Glucocorticoid receptor-like (DNA-binding domain)"/>
    <property type="match status" value="1"/>
</dbReference>
<protein>
    <submittedName>
        <fullName evidence="12">Gata transcription factor</fullName>
    </submittedName>
</protein>
<dbReference type="PANTHER" id="PTHR10071">
    <property type="entry name" value="TRANSCRIPTION FACTOR GATA FAMILY MEMBER"/>
    <property type="match status" value="1"/>
</dbReference>
<dbReference type="Pfam" id="PF25026">
    <property type="entry name" value="Asd-4"/>
    <property type="match status" value="1"/>
</dbReference>
<feature type="region of interest" description="Disordered" evidence="10">
    <location>
        <begin position="138"/>
        <end position="158"/>
    </location>
</feature>
<feature type="compositionally biased region" description="Low complexity" evidence="10">
    <location>
        <begin position="14"/>
        <end position="27"/>
    </location>
</feature>
<name>A0A395NGF0_TRIAR</name>
<keyword evidence="4" id="KW-0862">Zinc</keyword>
<organism evidence="12 13">
    <name type="scientific">Trichoderma arundinaceum</name>
    <dbReference type="NCBI Taxonomy" id="490622"/>
    <lineage>
        <taxon>Eukaryota</taxon>
        <taxon>Fungi</taxon>
        <taxon>Dikarya</taxon>
        <taxon>Ascomycota</taxon>
        <taxon>Pezizomycotina</taxon>
        <taxon>Sordariomycetes</taxon>
        <taxon>Hypocreomycetidae</taxon>
        <taxon>Hypocreales</taxon>
        <taxon>Hypocreaceae</taxon>
        <taxon>Trichoderma</taxon>
    </lineage>
</organism>
<dbReference type="InterPro" id="IPR056998">
    <property type="entry name" value="Asd-4/GZF3_helical"/>
</dbReference>
<dbReference type="Gene3D" id="3.30.50.10">
    <property type="entry name" value="Erythroid Transcription Factor GATA-1, subunit A"/>
    <property type="match status" value="1"/>
</dbReference>
<dbReference type="InterPro" id="IPR039355">
    <property type="entry name" value="Transcription_factor_GATA"/>
</dbReference>
<evidence type="ECO:0000256" key="5">
    <source>
        <dbReference type="ARBA" id="ARBA00023015"/>
    </source>
</evidence>
<dbReference type="Pfam" id="PF00320">
    <property type="entry name" value="GATA"/>
    <property type="match status" value="1"/>
</dbReference>
<evidence type="ECO:0000256" key="7">
    <source>
        <dbReference type="ARBA" id="ARBA00023242"/>
    </source>
</evidence>
<dbReference type="PRINTS" id="PR00619">
    <property type="entry name" value="GATAZNFINGER"/>
</dbReference>
<comment type="caution">
    <text evidence="12">The sequence shown here is derived from an EMBL/GenBank/DDBJ whole genome shotgun (WGS) entry which is preliminary data.</text>
</comment>
<dbReference type="PANTHER" id="PTHR10071:SF338">
    <property type="entry name" value="GATA-TYPE DOMAIN-CONTAINING PROTEIN"/>
    <property type="match status" value="1"/>
</dbReference>
<evidence type="ECO:0000256" key="3">
    <source>
        <dbReference type="ARBA" id="ARBA00022771"/>
    </source>
</evidence>
<feature type="domain" description="GATA-type" evidence="11">
    <location>
        <begin position="80"/>
        <end position="127"/>
    </location>
</feature>
<feature type="region of interest" description="Disordered" evidence="10">
    <location>
        <begin position="1"/>
        <end position="75"/>
    </location>
</feature>
<gene>
    <name evidence="12" type="ORF">TARUN_7422</name>
</gene>
<keyword evidence="7" id="KW-0539">Nucleus</keyword>
<feature type="region of interest" description="Disordered" evidence="10">
    <location>
        <begin position="421"/>
        <end position="497"/>
    </location>
</feature>
<dbReference type="GO" id="GO:0008270">
    <property type="term" value="F:zinc ion binding"/>
    <property type="evidence" value="ECO:0007669"/>
    <property type="project" value="UniProtKB-KW"/>
</dbReference>
<dbReference type="STRING" id="490622.A0A395NGF0"/>
<evidence type="ECO:0000256" key="8">
    <source>
        <dbReference type="PROSITE-ProRule" id="PRU00094"/>
    </source>
</evidence>
<dbReference type="EMBL" id="PXOA01000495">
    <property type="protein sequence ID" value="RFU74853.1"/>
    <property type="molecule type" value="Genomic_DNA"/>
</dbReference>
<dbReference type="SMART" id="SM00401">
    <property type="entry name" value="ZnF_GATA"/>
    <property type="match status" value="1"/>
</dbReference>
<evidence type="ECO:0000259" key="11">
    <source>
        <dbReference type="PROSITE" id="PS50114"/>
    </source>
</evidence>
<keyword evidence="6" id="KW-0804">Transcription</keyword>
<dbReference type="CDD" id="cd00202">
    <property type="entry name" value="ZnF_GATA"/>
    <property type="match status" value="1"/>
</dbReference>
<dbReference type="OrthoDB" id="515401at2759"/>
<dbReference type="InterPro" id="IPR013088">
    <property type="entry name" value="Znf_NHR/GATA"/>
</dbReference>
<feature type="region of interest" description="Disordered" evidence="10">
    <location>
        <begin position="207"/>
        <end position="235"/>
    </location>
</feature>
<dbReference type="GO" id="GO:0000981">
    <property type="term" value="F:DNA-binding transcription factor activity, RNA polymerase II-specific"/>
    <property type="evidence" value="ECO:0007669"/>
    <property type="project" value="TreeGrafter"/>
</dbReference>
<feature type="compositionally biased region" description="Low complexity" evidence="10">
    <location>
        <begin position="483"/>
        <end position="497"/>
    </location>
</feature>
<dbReference type="AlphaFoldDB" id="A0A395NGF0"/>
<reference evidence="12 13" key="1">
    <citation type="journal article" date="2018" name="PLoS Pathog.">
        <title>Evolution of structural diversity of trichothecenes, a family of toxins produced by plant pathogenic and entomopathogenic fungi.</title>
        <authorList>
            <person name="Proctor R.H."/>
            <person name="McCormick S.P."/>
            <person name="Kim H.S."/>
            <person name="Cardoza R.E."/>
            <person name="Stanley A.M."/>
            <person name="Lindo L."/>
            <person name="Kelly A."/>
            <person name="Brown D.W."/>
            <person name="Lee T."/>
            <person name="Vaughan M.M."/>
            <person name="Alexander N.J."/>
            <person name="Busman M."/>
            <person name="Gutierrez S."/>
        </authorList>
    </citation>
    <scope>NUCLEOTIDE SEQUENCE [LARGE SCALE GENOMIC DNA]</scope>
    <source>
        <strain evidence="12 13">IBT 40837</strain>
    </source>
</reference>
<evidence type="ECO:0000256" key="10">
    <source>
        <dbReference type="SAM" id="MobiDB-lite"/>
    </source>
</evidence>
<evidence type="ECO:0000256" key="2">
    <source>
        <dbReference type="ARBA" id="ARBA00022723"/>
    </source>
</evidence>
<feature type="compositionally biased region" description="Low complexity" evidence="10">
    <location>
        <begin position="459"/>
        <end position="474"/>
    </location>
</feature>
<sequence>MEEAQVLPPPPIEPISRPSSTSTSASANVQQLPGIASLAASNATADSPQQRAPPIPQPQVYHGVSPAATSGGTNGNMPVCQNCGTSTTPLWRRDEFGSVLCNACGLFLKLHGRPRPISLKTDVIKSRNRVKTMRPDLAPKRKQHQQHTHGFPLATDPNSAESTAAQAIRRAQKANGEGPDSPISRTGTPSMYNHSLQSFMVDDPSQSGVGGFNGGEGRAGSPLNGDRGLESPQTQEQIIASNSSLKTRVRELEFINELFRGRLSQLEQQEAAASAALRGQEVAGVEHTQLRAQLDASKESENQLRVQLEDSHRRENNLKRRLDELELELKAVKEALTEADSRPYKKPRMMDSDEAVKAEAADALAAVAVAVAPELMVDAHMTEVAAGEPVAEAVDETPSGAPIDHAVEATAETIVEPLTEPVAEPATRESAETIAETTVETSADPTAETTSEAAVEPTIENPAEIESASEAPEALMADTNGTAPELEGAAAPAEVAA</sequence>
<keyword evidence="13" id="KW-1185">Reference proteome</keyword>
<feature type="coiled-coil region" evidence="9">
    <location>
        <begin position="308"/>
        <end position="342"/>
    </location>
</feature>
<feature type="compositionally biased region" description="Gly residues" evidence="10">
    <location>
        <begin position="208"/>
        <end position="218"/>
    </location>
</feature>
<evidence type="ECO:0000256" key="4">
    <source>
        <dbReference type="ARBA" id="ARBA00022833"/>
    </source>
</evidence>
<keyword evidence="5" id="KW-0805">Transcription regulation</keyword>
<dbReference type="FunFam" id="3.30.50.10:FF:000007">
    <property type="entry name" value="Nitrogen regulatory AreA, N-terminal"/>
    <property type="match status" value="1"/>
</dbReference>
<keyword evidence="3 8" id="KW-0863">Zinc-finger</keyword>
<evidence type="ECO:0000256" key="9">
    <source>
        <dbReference type="SAM" id="Coils"/>
    </source>
</evidence>
<proteinExistence type="predicted"/>
<dbReference type="GO" id="GO:0000978">
    <property type="term" value="F:RNA polymerase II cis-regulatory region sequence-specific DNA binding"/>
    <property type="evidence" value="ECO:0007669"/>
    <property type="project" value="TreeGrafter"/>
</dbReference>
<dbReference type="GO" id="GO:0045944">
    <property type="term" value="P:positive regulation of transcription by RNA polymerase II"/>
    <property type="evidence" value="ECO:0007669"/>
    <property type="project" value="TreeGrafter"/>
</dbReference>
<comment type="subcellular location">
    <subcellularLocation>
        <location evidence="1">Nucleus</location>
    </subcellularLocation>
</comment>
<keyword evidence="9" id="KW-0175">Coiled coil</keyword>